<feature type="domain" description="PDZ" evidence="3">
    <location>
        <begin position="233"/>
        <end position="285"/>
    </location>
</feature>
<dbReference type="PATRIC" id="fig|178306.9.peg.2085"/>
<dbReference type="HOGENOM" id="CLU_020120_2_2_2"/>
<dbReference type="Pfam" id="PF17820">
    <property type="entry name" value="PDZ_6"/>
    <property type="match status" value="1"/>
</dbReference>
<dbReference type="STRING" id="178306.PAE2795"/>
<sequence>MTNLSDIGVISLVYIFLNTPPDFQMDLSGLVERASRSVVGVITRQLDLFQGDFGFGTAFAVDSGVFATAFHVVASAEEVALVTPEGDKARGQVIAADAAEDVALIYAELKAPPLPMGSALKLKVGQGVVAIGYPLALLDKPTATFGIVSAVGRTLRAGDRVFEFLIQTDAAINPGNSGGPLINMEGEAVGVNSAIIAGAQGLGFAVPIDIVKIMLEMIRKYGRYVRPALGIYVTALNKAVASIYGIPLDRGLLVVEVLPGSPAEDLGLERGDVILKVDGRAVTNVFELRLRVAEAVISQRRPVFEIWRRGRVLEL</sequence>
<dbReference type="PROSITE" id="PS50106">
    <property type="entry name" value="PDZ"/>
    <property type="match status" value="1"/>
</dbReference>
<dbReference type="InParanoid" id="Q8ZUG5"/>
<dbReference type="EnsemblBacteria" id="AAL64442">
    <property type="protein sequence ID" value="AAL64442"/>
    <property type="gene ID" value="PAE2795"/>
</dbReference>
<evidence type="ECO:0000256" key="1">
    <source>
        <dbReference type="ARBA" id="ARBA00022670"/>
    </source>
</evidence>
<dbReference type="SUPFAM" id="SSF50156">
    <property type="entry name" value="PDZ domain-like"/>
    <property type="match status" value="1"/>
</dbReference>
<keyword evidence="5" id="KW-1185">Reference proteome</keyword>
<dbReference type="AlphaFoldDB" id="Q8ZUG5"/>
<dbReference type="InterPro" id="IPR041489">
    <property type="entry name" value="PDZ_6"/>
</dbReference>
<dbReference type="PANTHER" id="PTHR43343:SF3">
    <property type="entry name" value="PROTEASE DO-LIKE 8, CHLOROPLASTIC"/>
    <property type="match status" value="1"/>
</dbReference>
<evidence type="ECO:0000313" key="5">
    <source>
        <dbReference type="Proteomes" id="UP000002439"/>
    </source>
</evidence>
<organism evidence="4 5">
    <name type="scientific">Pyrobaculum aerophilum (strain ATCC 51768 / DSM 7523 / JCM 9630 / CIP 104966 / NBRC 100827 / IM2)</name>
    <dbReference type="NCBI Taxonomy" id="178306"/>
    <lineage>
        <taxon>Archaea</taxon>
        <taxon>Thermoproteota</taxon>
        <taxon>Thermoprotei</taxon>
        <taxon>Thermoproteales</taxon>
        <taxon>Thermoproteaceae</taxon>
        <taxon>Pyrobaculum</taxon>
    </lineage>
</organism>
<dbReference type="PRINTS" id="PR00834">
    <property type="entry name" value="PROTEASES2C"/>
</dbReference>
<gene>
    <name evidence="4" type="ordered locus">PAE2795</name>
</gene>
<dbReference type="KEGG" id="pai:PAE2795"/>
<dbReference type="Gene3D" id="2.40.10.120">
    <property type="match status" value="1"/>
</dbReference>
<dbReference type="InterPro" id="IPR036034">
    <property type="entry name" value="PDZ_sf"/>
</dbReference>
<accession>Q8ZUG5</accession>
<dbReference type="Pfam" id="PF13365">
    <property type="entry name" value="Trypsin_2"/>
    <property type="match status" value="1"/>
</dbReference>
<dbReference type="PANTHER" id="PTHR43343">
    <property type="entry name" value="PEPTIDASE S12"/>
    <property type="match status" value="1"/>
</dbReference>
<dbReference type="InterPro" id="IPR001940">
    <property type="entry name" value="Peptidase_S1C"/>
</dbReference>
<evidence type="ECO:0000313" key="4">
    <source>
        <dbReference type="EMBL" id="AAL64442.1"/>
    </source>
</evidence>
<keyword evidence="2" id="KW-0378">Hydrolase</keyword>
<evidence type="ECO:0000256" key="2">
    <source>
        <dbReference type="ARBA" id="ARBA00022801"/>
    </source>
</evidence>
<keyword evidence="1 4" id="KW-0645">Protease</keyword>
<name>Q8ZUG5_PYRAE</name>
<dbReference type="Gene3D" id="2.30.42.10">
    <property type="match status" value="1"/>
</dbReference>
<evidence type="ECO:0000259" key="3">
    <source>
        <dbReference type="PROSITE" id="PS50106"/>
    </source>
</evidence>
<dbReference type="InterPro" id="IPR001478">
    <property type="entry name" value="PDZ"/>
</dbReference>
<dbReference type="GO" id="GO:0006508">
    <property type="term" value="P:proteolysis"/>
    <property type="evidence" value="ECO:0007669"/>
    <property type="project" value="UniProtKB-KW"/>
</dbReference>
<dbReference type="GO" id="GO:0004252">
    <property type="term" value="F:serine-type endopeptidase activity"/>
    <property type="evidence" value="ECO:0007669"/>
    <property type="project" value="InterPro"/>
</dbReference>
<dbReference type="InterPro" id="IPR051201">
    <property type="entry name" value="Chloro_Bact_Ser_Proteases"/>
</dbReference>
<dbReference type="Proteomes" id="UP000002439">
    <property type="component" value="Chromosome"/>
</dbReference>
<dbReference type="InterPro" id="IPR009003">
    <property type="entry name" value="Peptidase_S1_PA"/>
</dbReference>
<dbReference type="SMART" id="SM00228">
    <property type="entry name" value="PDZ"/>
    <property type="match status" value="1"/>
</dbReference>
<proteinExistence type="predicted"/>
<dbReference type="eggNOG" id="arCOG02833">
    <property type="taxonomic scope" value="Archaea"/>
</dbReference>
<dbReference type="EMBL" id="AE009441">
    <property type="protein sequence ID" value="AAL64442.1"/>
    <property type="molecule type" value="Genomic_DNA"/>
</dbReference>
<protein>
    <submittedName>
        <fullName evidence="4">Serine protease</fullName>
    </submittedName>
</protein>
<reference evidence="4 5" key="1">
    <citation type="journal article" date="2002" name="Proc. Natl. Acad. Sci. U.S.A.">
        <title>Genome sequence of the hyperthermophilic crenarchaeon Pyrobaculum aerophilum.</title>
        <authorList>
            <person name="Fitz-Gibbon S.T."/>
            <person name="Ladner H."/>
            <person name="Kim U.J."/>
            <person name="Stetter K.O."/>
            <person name="Simon M.I."/>
            <person name="Miller J.H."/>
        </authorList>
    </citation>
    <scope>NUCLEOTIDE SEQUENCE [LARGE SCALE GENOMIC DNA]</scope>
    <source>
        <strain evidence="5">ATCC 51768 / DSM 7523 / JCM 9630 / CIP 104966 / NBRC 100827 / IM2</strain>
    </source>
</reference>
<dbReference type="FunCoup" id="Q8ZUG5">
    <property type="interactions" value="100"/>
</dbReference>
<dbReference type="SUPFAM" id="SSF50494">
    <property type="entry name" value="Trypsin-like serine proteases"/>
    <property type="match status" value="1"/>
</dbReference>
<dbReference type="SMR" id="Q8ZUG5"/>